<reference evidence="3" key="1">
    <citation type="submission" date="2016-01" db="EMBL/GenBank/DDBJ databases">
        <title>Complete genome sequence of Microbulbifer sp. CCB-MM1, a halophile isolated from Matang Mangrove Forest, Perak.</title>
        <authorList>
            <person name="Moh T.H."/>
            <person name="Dinesh B."/>
            <person name="Lau N.-S."/>
            <person name="Go F."/>
            <person name="Alexander Chong S.-C."/>
        </authorList>
    </citation>
    <scope>NUCLEOTIDE SEQUENCE [LARGE SCALE GENOMIC DNA]</scope>
    <source>
        <strain evidence="3">CCB-MM1</strain>
    </source>
</reference>
<proteinExistence type="predicted"/>
<keyword evidence="1" id="KW-1133">Transmembrane helix</keyword>
<name>A0A1C9W8B6_9GAMM</name>
<dbReference type="EMBL" id="CP014143">
    <property type="protein sequence ID" value="AOS97378.1"/>
    <property type="molecule type" value="Genomic_DNA"/>
</dbReference>
<protein>
    <recommendedName>
        <fullName evidence="4">Cxxc_20_cxxc protein</fullName>
    </recommendedName>
</protein>
<gene>
    <name evidence="2" type="ORF">AUP74_01948</name>
</gene>
<evidence type="ECO:0008006" key="4">
    <source>
        <dbReference type="Google" id="ProtNLM"/>
    </source>
</evidence>
<organism evidence="2 3">
    <name type="scientific">Microbulbifer aggregans</name>
    <dbReference type="NCBI Taxonomy" id="1769779"/>
    <lineage>
        <taxon>Bacteria</taxon>
        <taxon>Pseudomonadati</taxon>
        <taxon>Pseudomonadota</taxon>
        <taxon>Gammaproteobacteria</taxon>
        <taxon>Cellvibrionales</taxon>
        <taxon>Microbulbiferaceae</taxon>
        <taxon>Microbulbifer</taxon>
    </lineage>
</organism>
<evidence type="ECO:0000256" key="1">
    <source>
        <dbReference type="SAM" id="Phobius"/>
    </source>
</evidence>
<keyword evidence="1" id="KW-0472">Membrane</keyword>
<evidence type="ECO:0000313" key="3">
    <source>
        <dbReference type="Proteomes" id="UP000095672"/>
    </source>
</evidence>
<keyword evidence="1" id="KW-0812">Transmembrane</keyword>
<dbReference type="AlphaFoldDB" id="A0A1C9W8B6"/>
<sequence>MKCPSCSNKIGLFSKEANSLAKSKSCPECGAEFAIGFNWKLVAILFLPFWAVKVFADSVFSASGAFDLAIDFLLFLGFMLLVIEAKPHETDA</sequence>
<feature type="transmembrane region" description="Helical" evidence="1">
    <location>
        <begin position="64"/>
        <end position="83"/>
    </location>
</feature>
<accession>A0A1C9W8B6</accession>
<keyword evidence="3" id="KW-1185">Reference proteome</keyword>
<dbReference type="OrthoDB" id="6717714at2"/>
<dbReference type="Proteomes" id="UP000095672">
    <property type="component" value="Chromosome"/>
</dbReference>
<feature type="transmembrane region" description="Helical" evidence="1">
    <location>
        <begin position="33"/>
        <end position="52"/>
    </location>
</feature>
<dbReference type="STRING" id="1769779.AUP74_01948"/>
<dbReference type="KEGG" id="micc:AUP74_01948"/>
<evidence type="ECO:0000313" key="2">
    <source>
        <dbReference type="EMBL" id="AOS97378.1"/>
    </source>
</evidence>